<sequence length="660" mass="68881">MDDGVCSTAWDGWQGAALHACLVVLFLLLPTTLFAQAVNTYSNPTTGTINSGTPCSNALARTFNVSGTNYTIADVNLGILVTHSWRGDLRFILQSPTGTRVQMTEGDTSNGGISGNNFNVLLDDSAGQFVNTDGNANSHSTSAPPYQNTFRPRNPLSAFNGENANGVWRLEICDMYPQADDGSFRRADLYLTALPTNYADLSLTKTLVSATPSNGGNANWRLTVTNSGSSPMTANGVSVRDDLPAGFTFQSASGAGSYDPVSGIWTVGSIAPGQSRSIDVTGSISATAGVRISSAAEIISSSVPDSDSTVNNGLASEDDYATNSFVVAGTRAAGIPPNLTCPAGSVVFDWDTRSWAAGSTNNSFPLASIGTIGFMLNNPGSWLNNNSLGGQSPNRQNAMDGGTNEYALIQVVNLNNTDEVVTTTISLPMVMRGARFAVFDVDYGANQFADRIRVEGRYKGATVIPILTNGETNYVIGNEAFGDGVSDTPDPDGNVVVTFNSPIDAIVIEYGNHRNVPSPVINPGQQGIAIHDITFCRPTTDLTVLKTSSVLSDPVNGTNNPRAIPGARMKYCLLFNNTGDNAATDVIARDTLPTGISYVAGTMKSGTSCANANSAEDNNASGGDESDPFGASISGREITATTATLAAGAAFALTFEALVD</sequence>
<protein>
    <submittedName>
        <fullName evidence="5">DUF11 domain-containing protein</fullName>
    </submittedName>
</protein>
<dbReference type="GO" id="GO:0006508">
    <property type="term" value="P:proteolysis"/>
    <property type="evidence" value="ECO:0007669"/>
    <property type="project" value="UniProtKB-KW"/>
</dbReference>
<gene>
    <name evidence="5" type="ORF">GRI68_02855</name>
</gene>
<evidence type="ECO:0000256" key="1">
    <source>
        <dbReference type="ARBA" id="ARBA00022670"/>
    </source>
</evidence>
<comment type="caution">
    <text evidence="5">The sequence shown here is derived from an EMBL/GenBank/DDBJ whole genome shotgun (WGS) entry which is preliminary data.</text>
</comment>
<dbReference type="PROSITE" id="PS51829">
    <property type="entry name" value="P_HOMO_B"/>
    <property type="match status" value="1"/>
</dbReference>
<dbReference type="AlphaFoldDB" id="A0A6I4U4G5"/>
<dbReference type="InterPro" id="IPR051172">
    <property type="entry name" value="Chlamydia_OmcB"/>
</dbReference>
<dbReference type="Pfam" id="PF01483">
    <property type="entry name" value="P_proprotein"/>
    <property type="match status" value="1"/>
</dbReference>
<dbReference type="InterPro" id="IPR001434">
    <property type="entry name" value="OmcB-like_DUF11"/>
</dbReference>
<dbReference type="Proteomes" id="UP000429229">
    <property type="component" value="Unassembled WGS sequence"/>
</dbReference>
<evidence type="ECO:0000256" key="3">
    <source>
        <dbReference type="SAM" id="MobiDB-lite"/>
    </source>
</evidence>
<dbReference type="EMBL" id="WTYR01000001">
    <property type="protein sequence ID" value="MXP09117.1"/>
    <property type="molecule type" value="Genomic_DNA"/>
</dbReference>
<dbReference type="InterPro" id="IPR047589">
    <property type="entry name" value="DUF11_rpt"/>
</dbReference>
<dbReference type="GO" id="GO:0004252">
    <property type="term" value="F:serine-type endopeptidase activity"/>
    <property type="evidence" value="ECO:0007669"/>
    <property type="project" value="InterPro"/>
</dbReference>
<evidence type="ECO:0000313" key="5">
    <source>
        <dbReference type="EMBL" id="MXP09117.1"/>
    </source>
</evidence>
<proteinExistence type="predicted"/>
<organism evidence="5 6">
    <name type="scientific">Alteriqipengyuania halimionae</name>
    <dbReference type="NCBI Taxonomy" id="1926630"/>
    <lineage>
        <taxon>Bacteria</taxon>
        <taxon>Pseudomonadati</taxon>
        <taxon>Pseudomonadota</taxon>
        <taxon>Alphaproteobacteria</taxon>
        <taxon>Sphingomonadales</taxon>
        <taxon>Erythrobacteraceae</taxon>
        <taxon>Alteriqipengyuania</taxon>
    </lineage>
</organism>
<dbReference type="SUPFAM" id="SSF49785">
    <property type="entry name" value="Galactose-binding domain-like"/>
    <property type="match status" value="1"/>
</dbReference>
<feature type="compositionally biased region" description="Low complexity" evidence="3">
    <location>
        <begin position="611"/>
        <end position="621"/>
    </location>
</feature>
<name>A0A6I4U4G5_9SPHN</name>
<dbReference type="InterPro" id="IPR008979">
    <property type="entry name" value="Galactose-bd-like_sf"/>
</dbReference>
<dbReference type="Pfam" id="PF01345">
    <property type="entry name" value="DUF11"/>
    <property type="match status" value="2"/>
</dbReference>
<dbReference type="InterPro" id="IPR002884">
    <property type="entry name" value="P_dom"/>
</dbReference>
<dbReference type="Gene3D" id="2.60.120.260">
    <property type="entry name" value="Galactose-binding domain-like"/>
    <property type="match status" value="1"/>
</dbReference>
<evidence type="ECO:0000256" key="2">
    <source>
        <dbReference type="ARBA" id="ARBA00022801"/>
    </source>
</evidence>
<accession>A0A6I4U4G5</accession>
<dbReference type="PANTHER" id="PTHR34819">
    <property type="entry name" value="LARGE CYSTEINE-RICH PERIPLASMIC PROTEIN OMCB"/>
    <property type="match status" value="1"/>
</dbReference>
<evidence type="ECO:0000313" key="6">
    <source>
        <dbReference type="Proteomes" id="UP000429229"/>
    </source>
</evidence>
<keyword evidence="6" id="KW-1185">Reference proteome</keyword>
<keyword evidence="1" id="KW-0645">Protease</keyword>
<evidence type="ECO:0000259" key="4">
    <source>
        <dbReference type="PROSITE" id="PS51829"/>
    </source>
</evidence>
<keyword evidence="2" id="KW-0378">Hydrolase</keyword>
<feature type="region of interest" description="Disordered" evidence="3">
    <location>
        <begin position="611"/>
        <end position="630"/>
    </location>
</feature>
<dbReference type="NCBIfam" id="TIGR01451">
    <property type="entry name" value="B_ant_repeat"/>
    <property type="match status" value="2"/>
</dbReference>
<reference evidence="5 6" key="1">
    <citation type="submission" date="2019-12" db="EMBL/GenBank/DDBJ databases">
        <title>Genomic-based taxomic classification of the family Erythrobacteraceae.</title>
        <authorList>
            <person name="Xu L."/>
        </authorList>
    </citation>
    <scope>NUCLEOTIDE SEQUENCE [LARGE SCALE GENOMIC DNA]</scope>
    <source>
        <strain evidence="5 6">LMG 29519</strain>
    </source>
</reference>
<feature type="domain" description="P/Homo B" evidence="4">
    <location>
        <begin position="28"/>
        <end position="197"/>
    </location>
</feature>
<dbReference type="OrthoDB" id="5400913at2"/>